<dbReference type="CDD" id="cd06259">
    <property type="entry name" value="YdcF-like"/>
    <property type="match status" value="1"/>
</dbReference>
<dbReference type="GO" id="GO:0043164">
    <property type="term" value="P:Gram-negative-bacterium-type cell wall biogenesis"/>
    <property type="evidence" value="ECO:0007669"/>
    <property type="project" value="TreeGrafter"/>
</dbReference>
<evidence type="ECO:0000256" key="1">
    <source>
        <dbReference type="SAM" id="Phobius"/>
    </source>
</evidence>
<keyword evidence="1" id="KW-0472">Membrane</keyword>
<feature type="transmembrane region" description="Helical" evidence="1">
    <location>
        <begin position="295"/>
        <end position="314"/>
    </location>
</feature>
<feature type="transmembrane region" description="Helical" evidence="1">
    <location>
        <begin position="29"/>
        <end position="51"/>
    </location>
</feature>
<dbReference type="EMBL" id="AENN01000017">
    <property type="protein sequence ID" value="EFR30720.1"/>
    <property type="molecule type" value="Genomic_DNA"/>
</dbReference>
<dbReference type="InterPro" id="IPR051599">
    <property type="entry name" value="Cell_Envelope_Assoc"/>
</dbReference>
<dbReference type="Proteomes" id="UP000005990">
    <property type="component" value="Unassembled WGS sequence"/>
</dbReference>
<dbReference type="PANTHER" id="PTHR30336">
    <property type="entry name" value="INNER MEMBRANE PROTEIN, PROBABLE PERMEASE"/>
    <property type="match status" value="1"/>
</dbReference>
<accession>E4KR05</accession>
<dbReference type="eggNOG" id="COG1434">
    <property type="taxonomic scope" value="Bacteria"/>
</dbReference>
<dbReference type="RefSeq" id="WP_006418880.1">
    <property type="nucleotide sequence ID" value="NZ_AENN01000017.1"/>
</dbReference>
<protein>
    <recommendedName>
        <fullName evidence="2">DUF218 domain-containing protein</fullName>
    </recommendedName>
</protein>
<name>E4KR05_9LACT</name>
<feature type="transmembrane region" description="Helical" evidence="1">
    <location>
        <begin position="133"/>
        <end position="151"/>
    </location>
</feature>
<keyword evidence="4" id="KW-1185">Reference proteome</keyword>
<dbReference type="AlphaFoldDB" id="E4KR05"/>
<dbReference type="STRING" id="908337.HMPREF9257_0717"/>
<dbReference type="PANTHER" id="PTHR30336:SF4">
    <property type="entry name" value="ENVELOPE BIOGENESIS FACTOR ELYC"/>
    <property type="match status" value="1"/>
</dbReference>
<dbReference type="InterPro" id="IPR014729">
    <property type="entry name" value="Rossmann-like_a/b/a_fold"/>
</dbReference>
<feature type="transmembrane region" description="Helical" evidence="1">
    <location>
        <begin position="92"/>
        <end position="113"/>
    </location>
</feature>
<dbReference type="OrthoDB" id="9782395at2"/>
<feature type="domain" description="DUF218" evidence="2">
    <location>
        <begin position="162"/>
        <end position="309"/>
    </location>
</feature>
<dbReference type="GO" id="GO:0005886">
    <property type="term" value="C:plasma membrane"/>
    <property type="evidence" value="ECO:0007669"/>
    <property type="project" value="TreeGrafter"/>
</dbReference>
<evidence type="ECO:0000313" key="4">
    <source>
        <dbReference type="Proteomes" id="UP000005990"/>
    </source>
</evidence>
<dbReference type="Gene3D" id="3.40.50.620">
    <property type="entry name" value="HUPs"/>
    <property type="match status" value="1"/>
</dbReference>
<organism evidence="3 4">
    <name type="scientific">Eremococcus coleocola ACS-139-V-Col8</name>
    <dbReference type="NCBI Taxonomy" id="908337"/>
    <lineage>
        <taxon>Bacteria</taxon>
        <taxon>Bacillati</taxon>
        <taxon>Bacillota</taxon>
        <taxon>Bacilli</taxon>
        <taxon>Lactobacillales</taxon>
        <taxon>Aerococcaceae</taxon>
        <taxon>Eremococcus</taxon>
    </lineage>
</organism>
<proteinExistence type="predicted"/>
<feature type="transmembrane region" description="Helical" evidence="1">
    <location>
        <begin position="320"/>
        <end position="338"/>
    </location>
</feature>
<feature type="transmembrane region" description="Helical" evidence="1">
    <location>
        <begin position="57"/>
        <end position="80"/>
    </location>
</feature>
<keyword evidence="1" id="KW-1133">Transmembrane helix</keyword>
<dbReference type="GO" id="GO:0000270">
    <property type="term" value="P:peptidoglycan metabolic process"/>
    <property type="evidence" value="ECO:0007669"/>
    <property type="project" value="TreeGrafter"/>
</dbReference>
<sequence>MMYYGLAVIFFGLAFFFYRKKQGPYPDMVWIFYGLTSLLTGFMVTSSMRFFATIRLFVYIASGFVIAFLPIFLVVLLGTLFKDMQEKHEQAWYRVITGLMVMLLSAAIIFMVWGAFNLQEIRFENYIDMVIEITLYFIANFLAFCLLNWVLQVFPLKVKGQVLMVLGQKIDNPQQFPRLLARRLDQALAYYIAQPLSDQNKIYFLVTGGPIAWGDTSEAAEMRDYLIERGVAGDKIILEPLAHNTFQNFYYGRELLVGPLKAAPVIVFTSRFHVLRSYCYGQASGMKATYRGTRVAWYLWPYYLIRDYLGFLLVVKHLNYLYLLLIFLVWLYQIIYGIY</sequence>
<evidence type="ECO:0000313" key="3">
    <source>
        <dbReference type="EMBL" id="EFR30720.1"/>
    </source>
</evidence>
<dbReference type="Pfam" id="PF02698">
    <property type="entry name" value="DUF218"/>
    <property type="match status" value="1"/>
</dbReference>
<dbReference type="InterPro" id="IPR003848">
    <property type="entry name" value="DUF218"/>
</dbReference>
<evidence type="ECO:0000259" key="2">
    <source>
        <dbReference type="Pfam" id="PF02698"/>
    </source>
</evidence>
<keyword evidence="1" id="KW-0812">Transmembrane</keyword>
<comment type="caution">
    <text evidence="3">The sequence shown here is derived from an EMBL/GenBank/DDBJ whole genome shotgun (WGS) entry which is preliminary data.</text>
</comment>
<gene>
    <name evidence="3" type="ORF">HMPREF9257_0717</name>
</gene>
<reference evidence="3 4" key="1">
    <citation type="submission" date="2010-10" db="EMBL/GenBank/DDBJ databases">
        <authorList>
            <person name="Durkin A.S."/>
            <person name="Madupu R."/>
            <person name="Torralba M."/>
            <person name="Gillis M."/>
            <person name="Methe B."/>
            <person name="Sutton G."/>
            <person name="Nelson K.E."/>
        </authorList>
    </citation>
    <scope>NUCLEOTIDE SEQUENCE [LARGE SCALE GENOMIC DNA]</scope>
    <source>
        <strain evidence="3 4">ACS-139-V-Col8</strain>
    </source>
</reference>